<feature type="compositionally biased region" description="Basic and acidic residues" evidence="2">
    <location>
        <begin position="246"/>
        <end position="255"/>
    </location>
</feature>
<geneLocation type="plasmid" evidence="4">
    <name>pGA0702E1CS</name>
</geneLocation>
<feature type="domain" description="Helicase C-terminal" evidence="3">
    <location>
        <begin position="1616"/>
        <end position="1786"/>
    </location>
</feature>
<accession>A0A140B440</accession>
<name>A0A140B440_CLOBO</name>
<dbReference type="Pfam" id="PF00805">
    <property type="entry name" value="Pentapeptide"/>
    <property type="match status" value="2"/>
</dbReference>
<keyword evidence="4" id="KW-0378">Hydrolase</keyword>
<dbReference type="SMART" id="SM00487">
    <property type="entry name" value="DEXDc"/>
    <property type="match status" value="1"/>
</dbReference>
<keyword evidence="1" id="KW-0175">Coiled coil</keyword>
<dbReference type="Pfam" id="PF00271">
    <property type="entry name" value="Helicase_C"/>
    <property type="match status" value="1"/>
</dbReference>
<feature type="coiled-coil region" evidence="1">
    <location>
        <begin position="1949"/>
        <end position="1983"/>
    </location>
</feature>
<dbReference type="Gene3D" id="3.40.50.150">
    <property type="entry name" value="Vaccinia Virus protein VP39"/>
    <property type="match status" value="1"/>
</dbReference>
<feature type="coiled-coil region" evidence="1">
    <location>
        <begin position="1333"/>
        <end position="1384"/>
    </location>
</feature>
<dbReference type="GO" id="GO:0005524">
    <property type="term" value="F:ATP binding"/>
    <property type="evidence" value="ECO:0007669"/>
    <property type="project" value="InterPro"/>
</dbReference>
<dbReference type="InterPro" id="IPR014001">
    <property type="entry name" value="Helicase_ATP-bd"/>
</dbReference>
<dbReference type="GO" id="GO:0016787">
    <property type="term" value="F:hydrolase activity"/>
    <property type="evidence" value="ECO:0007669"/>
    <property type="project" value="InterPro"/>
</dbReference>
<dbReference type="PRINTS" id="PR00507">
    <property type="entry name" value="N12N6MTFRASE"/>
</dbReference>
<dbReference type="SUPFAM" id="SSF52540">
    <property type="entry name" value="P-loop containing nucleoside triphosphate hydrolases"/>
    <property type="match status" value="2"/>
</dbReference>
<evidence type="ECO:0000259" key="3">
    <source>
        <dbReference type="PROSITE" id="PS51194"/>
    </source>
</evidence>
<dbReference type="Pfam" id="PF04851">
    <property type="entry name" value="ResIII"/>
    <property type="match status" value="1"/>
</dbReference>
<dbReference type="GO" id="GO:0003677">
    <property type="term" value="F:DNA binding"/>
    <property type="evidence" value="ECO:0007669"/>
    <property type="project" value="InterPro"/>
</dbReference>
<dbReference type="SUPFAM" id="SSF141571">
    <property type="entry name" value="Pentapeptide repeat-like"/>
    <property type="match status" value="1"/>
</dbReference>
<sequence length="2166" mass="250622">MVANMEIWNKRVGRYINKGTKSIAVFDTRQQNLKLEYLFDISDTNGPINTIPKLWKLDENNKQLLIKNFNKRYDINLNNIEDIIKNIVEIKVNDSLENSFSKLNDNVTISCFNQTLIESVEYMIFKRCGLEIKNNDNFNFITKFNNLALTFELGNAVSEVSKDILKDIENEIKLISKSQQREGINSDKSNGIELRRERRNTLSTDTNIRESGSRSKATREIWSNVIELSEEKPLEQIQFTISDRETNTNDARSERTSIQTTRNNNESGIRRESIDKSTRYNVELSGKDSSKINSRRNSIKGNSIQREIKYPYGEIISTEKDGEFHRAGFLIGYKNSLDQINTRVKLEEGTKSTPGVDINIRIHLSDAERIDYKHTMGNGIKNLVQHLYNDFSKEQLKELFPYSKKDISELIEKKDNNKFIELQEDSSIFIDKNNDNKVNYQFNETDGIGEGGLKTKFKNNIEAIKILKKIENENRLATNDEQKILSRYVGWGGMPQAFDTNSKSWISEFKTLKSILTNKEYESARASTTNAHYTSPVIIDYIYKALDKFGFKEGRILEPSMGIGNFFSKIPENMSNSKLFGVELDDVSGRIGKQLYQNAEIQINGFEETNYPDNFFDVAIGNVPFGDYKLYDKEYSKNNFLIHDYFFAKSIDKIRPNGIIAFVTSKGTLDKADSRVRKYISERANLIGAVRLPNTTFKQNANTEVTTDIIFLQKKETLSMENPNWLHVGLNESNVPVNEYFLDNPNMLLGKMIYDTKMFGENSKYTSLVNDDKNFNLKNELDKTFENLNANIGSYERENFIAADELKADPKVDNYTYTIISNNLYYRENEIMRRIEVPEKRLDRIKGLDEIRKITREIINIQSNGCAEKELKDKQIILNNKYDNFINKYGYIIEKANKLAFRDDNDYPLLSSLEVEQKDGSIKKADMFTKRTIRPIEKITEVNTAYEALIVSLNEKGKVDLPFMKTLYKIENENFINELKGQIYLNPEKYDKNKLDIGWETQNEYLSGDVRKKLKLAKVYSEINPDLFQDNVEALEKVQPKSLEASEIDVRLGTIWIDPNDIEKFIYETLKTPAYLKNSGDSKYANNEIKVYFNEYDASWNITNKNANSSSILVSETYGTSRISAYNIIEESLNLRTVTVKDRVEDGDKVKYVVNQKQTMLAREKQNQIKEDFKEWIFKEPERRQKYTDYYNENFNNIRLREYDGSHLTFPGMNPDILLRQHQKNAIARVVYGKNTLLAHCVGAGKTFEMIASCMELKRLEIAKKSLIVVPNHLTEQFGADFLRLYPNANVLVTTKKDFEKQNRRRFISRMATGNYDAIIIGNTQFEKIPISKERQEKMLKNQVNEITSAIQDIKIDEGRDWSIKQMEKFKKGLETELKSLLESPKDNIITFEETGIDNLFVDEAHNYKNCAVFSKINNVAGISNTRAKKSTDMLMKCQYIQEINEGRGVIFATGTPISNSMVEMYVMQRYLQNDELRERGIHHFDAWASNFGEIVSSLELAPEGTGYRVRNRFANFTNLPELMSMFKNVADIQTADMLNLPVPKLKNDRYILVSAEPNEFVKEKMIEFVERAERIRNGSVTPSEDNMLKITNEARLLGTDSRLLDLLSENDQNSKVNKCIDNIYNEYLNSEHIKGTQILFSDVGTPNKDDRFSIYDYVKEELIKRGIPESEICFIHDANNEVQREKIFSDMRSGNKRIILGSTPKMGTGTNIQDRLVALHHIDCPYRPSDIEQREGRILRQGNMNSEVNIYRYVTIDTFDSYLWQIVEQKQKFISQIMTSKSISRSCNDIDETILSFAEVKALATGNPLIKEKMDIDNEVSRLKVLKTAHDSKKYMMQDNFTTKYPNLIKKEEQILSHINNDINLRDLNSKNKSFEITLNGQTFIERDKAGTFLEAIINKNNLNKKIGTFKGFDILISKDEFRMQYLLKLNGNLSYSIELGTSNIGNMIKLDNALDGLEKKAAKSEIKIDQFKRNLEDSKLEYEKPFKYNNELSEKIKRQHELNTLLNIENNNTSNKNNNNFKGGSEDMFVKKKEEKEIKHEKIDIKSLLRQHEEWLNSNGQRGKKLDLSNKDLQGIKFLNADLRNANFKNADLRDCVIYADLRNANLEGTKIENTKFTGSNLSNATIEANKLDLIEHQMKEELDKHKWAFDGLKTNKKEKEKER</sequence>
<dbReference type="InterPro" id="IPR052933">
    <property type="entry name" value="DNA_Protect_Modify"/>
</dbReference>
<dbReference type="InterPro" id="IPR027417">
    <property type="entry name" value="P-loop_NTPase"/>
</dbReference>
<dbReference type="GO" id="GO:0004386">
    <property type="term" value="F:helicase activity"/>
    <property type="evidence" value="ECO:0007669"/>
    <property type="project" value="UniProtKB-KW"/>
</dbReference>
<keyword evidence="4" id="KW-0614">Plasmid</keyword>
<dbReference type="EMBL" id="KT901798">
    <property type="protein sequence ID" value="ALP69003.1"/>
    <property type="molecule type" value="Genomic_DNA"/>
</dbReference>
<dbReference type="PANTHER" id="PTHR41313:SF1">
    <property type="entry name" value="DNA METHYLASE ADENINE-SPECIFIC DOMAIN-CONTAINING PROTEIN"/>
    <property type="match status" value="1"/>
</dbReference>
<dbReference type="SUPFAM" id="SSF53335">
    <property type="entry name" value="S-adenosyl-L-methionine-dependent methyltransferases"/>
    <property type="match status" value="1"/>
</dbReference>
<keyword evidence="4" id="KW-0547">Nucleotide-binding</keyword>
<reference evidence="4" key="1">
    <citation type="journal article" date="2016" name="Genome Biol. Evol.">
        <title>Evolution of chromosomal Clostridium botulinum type E neurotoxin gene clusters: evidence provided by their rare plasmid borne counterparts.</title>
        <authorList>
            <person name="Carter A.T."/>
            <person name="Austin J.W."/>
            <person name="Weedmark K.A."/>
            <person name="Peck M.W."/>
        </authorList>
    </citation>
    <scope>NUCLEOTIDE SEQUENCE</scope>
    <source>
        <strain evidence="4">GA0702E1CS</strain>
        <plasmid evidence="4">pGA0702E1CS</plasmid>
    </source>
</reference>
<keyword evidence="4" id="KW-0347">Helicase</keyword>
<dbReference type="PROSITE" id="PS51194">
    <property type="entry name" value="HELICASE_CTER"/>
    <property type="match status" value="1"/>
</dbReference>
<protein>
    <submittedName>
        <fullName evidence="4">DEAD-like helicase</fullName>
    </submittedName>
</protein>
<organism evidence="4">
    <name type="scientific">Clostridium botulinum</name>
    <dbReference type="NCBI Taxonomy" id="1491"/>
    <lineage>
        <taxon>Bacteria</taxon>
        <taxon>Bacillati</taxon>
        <taxon>Bacillota</taxon>
        <taxon>Clostridia</taxon>
        <taxon>Eubacteriales</taxon>
        <taxon>Clostridiaceae</taxon>
        <taxon>Clostridium</taxon>
    </lineage>
</organism>
<evidence type="ECO:0000256" key="1">
    <source>
        <dbReference type="SAM" id="Coils"/>
    </source>
</evidence>
<dbReference type="InterPro" id="IPR006935">
    <property type="entry name" value="Helicase/UvrB_N"/>
</dbReference>
<evidence type="ECO:0000256" key="2">
    <source>
        <dbReference type="SAM" id="MobiDB-lite"/>
    </source>
</evidence>
<dbReference type="InterPro" id="IPR001650">
    <property type="entry name" value="Helicase_C-like"/>
</dbReference>
<feature type="region of interest" description="Disordered" evidence="2">
    <location>
        <begin position="246"/>
        <end position="268"/>
    </location>
</feature>
<keyword evidence="4" id="KW-0067">ATP-binding</keyword>
<dbReference type="PANTHER" id="PTHR41313">
    <property type="entry name" value="ADENINE-SPECIFIC METHYLTRANSFERASE"/>
    <property type="match status" value="1"/>
</dbReference>
<dbReference type="InterPro" id="IPR001646">
    <property type="entry name" value="5peptide_repeat"/>
</dbReference>
<dbReference type="Gene3D" id="3.40.50.300">
    <property type="entry name" value="P-loop containing nucleotide triphosphate hydrolases"/>
    <property type="match status" value="2"/>
</dbReference>
<dbReference type="SMART" id="SM00490">
    <property type="entry name" value="HELICc"/>
    <property type="match status" value="1"/>
</dbReference>
<dbReference type="InterPro" id="IPR029063">
    <property type="entry name" value="SAM-dependent_MTases_sf"/>
</dbReference>
<feature type="compositionally biased region" description="Polar residues" evidence="2">
    <location>
        <begin position="256"/>
        <end position="267"/>
    </location>
</feature>
<proteinExistence type="predicted"/>
<dbReference type="Gene3D" id="2.160.20.80">
    <property type="entry name" value="E3 ubiquitin-protein ligase SopA"/>
    <property type="match status" value="1"/>
</dbReference>
<evidence type="ECO:0000313" key="4">
    <source>
        <dbReference type="EMBL" id="ALP69003.1"/>
    </source>
</evidence>